<reference evidence="4 5" key="1">
    <citation type="submission" date="2018-04" db="EMBL/GenBank/DDBJ databases">
        <title>Genome sequencing of Flavobacterium sp. HYN0059.</title>
        <authorList>
            <person name="Yi H."/>
            <person name="Baek C."/>
        </authorList>
    </citation>
    <scope>NUCLEOTIDE SEQUENCE [LARGE SCALE GENOMIC DNA]</scope>
    <source>
        <strain evidence="4 5">HYN0059</strain>
    </source>
</reference>
<accession>A0A2S1QXV2</accession>
<proteinExistence type="predicted"/>
<feature type="signal peptide" evidence="2">
    <location>
        <begin position="1"/>
        <end position="19"/>
    </location>
</feature>
<evidence type="ECO:0000256" key="2">
    <source>
        <dbReference type="SAM" id="SignalP"/>
    </source>
</evidence>
<dbReference type="AlphaFoldDB" id="A0A2S1QXV2"/>
<dbReference type="NCBIfam" id="TIGR02167">
    <property type="entry name" value="Liste_lipo_26"/>
    <property type="match status" value="7"/>
</dbReference>
<dbReference type="Pfam" id="PF03382">
    <property type="entry name" value="DUF285"/>
    <property type="match status" value="1"/>
</dbReference>
<dbReference type="Pfam" id="PF18962">
    <property type="entry name" value="Por_Secre_tail"/>
    <property type="match status" value="1"/>
</dbReference>
<keyword evidence="5" id="KW-1185">Reference proteome</keyword>
<sequence length="773" mass="82069">MKLKLLLLSVFLYSSAGFAQFITEWNTGGFTSITVPTTGGGYNYTATIALLNNPSAIITTLTGQTGSAVFSNLAPNTAYQIKITGNFPRIYFNNGSERLKIRNVAQWGNIAWTSFNKAFFGCAQLTITATDVPVLSGLTNMAGMFQFCTALNGPANIGSWNTATVTDMSDMFNNATSFNQNISGWNTALVTTMTNMFAGASSFNQNISSWNTGAVTTMYYMFGGATAFNGAIGSWDTSSVTNMNSMFQGATAFNQNIGAWNTAQVTDMGNMFYGAAAFNQNINGWDTGAVTTMDSMFRNAATFNQPLGNWDTSSVTNMSSMFMNTAAFNQDIGSWDTGNVEVMAHIFEQASSFNGDISNWDVSSVWNMLSMFQGATSFNRDISGWDVSAGTSMEAIFKGATSFNQNMAGWADNLGPNAVLNSFFGGIFDNCGMSVANYDATLAGFSESAPNGLSLGALGLYYCNDGAAARAILTMPVASGGKGWTISGDTNLATSTPILAPNASNITLMATECNHNWANPTNRARKMLVVNENGNAFSPSSVVINNNSIGALPAGVASANNYYQKSSGANTIRVGNRMASITDTADYNENGGILVRVYYSAAEYTNMLITPPPAGDIIDAGWFLSGNPAASGVVGTMATETYMLPGAEKIIPVNSGSENGYAFVEFKLIKPGTIGLYAKTTEGTLSEVLSNADFQKKPDVLLYPNPVSAILNIALPEGQLAAIQKIAITNMLGQIVYEGGQNMSIDVSQFSNGIYQLHLAVEGGSLTARFIKE</sequence>
<organism evidence="4 5">
    <name type="scientific">Flavobacterium album</name>
    <dbReference type="NCBI Taxonomy" id="2175091"/>
    <lineage>
        <taxon>Bacteria</taxon>
        <taxon>Pseudomonadati</taxon>
        <taxon>Bacteroidota</taxon>
        <taxon>Flavobacteriia</taxon>
        <taxon>Flavobacteriales</taxon>
        <taxon>Flavobacteriaceae</taxon>
        <taxon>Flavobacterium</taxon>
    </lineage>
</organism>
<dbReference type="InterPro" id="IPR005046">
    <property type="entry name" value="DUF285"/>
</dbReference>
<feature type="chain" id="PRO_5015465814" description="Secretion system C-terminal sorting domain-containing protein" evidence="2">
    <location>
        <begin position="20"/>
        <end position="773"/>
    </location>
</feature>
<dbReference type="RefSeq" id="WP_108777944.1">
    <property type="nucleotide sequence ID" value="NZ_CP029186.1"/>
</dbReference>
<evidence type="ECO:0000259" key="3">
    <source>
        <dbReference type="Pfam" id="PF18962"/>
    </source>
</evidence>
<dbReference type="OrthoDB" id="9813840at2"/>
<dbReference type="InterPro" id="IPR026444">
    <property type="entry name" value="Secre_tail"/>
</dbReference>
<protein>
    <recommendedName>
        <fullName evidence="3">Secretion system C-terminal sorting domain-containing protein</fullName>
    </recommendedName>
</protein>
<feature type="domain" description="Secretion system C-terminal sorting" evidence="3">
    <location>
        <begin position="702"/>
        <end position="770"/>
    </location>
</feature>
<dbReference type="InterPro" id="IPR011889">
    <property type="entry name" value="Liste_lipo_26"/>
</dbReference>
<evidence type="ECO:0000256" key="1">
    <source>
        <dbReference type="ARBA" id="ARBA00022729"/>
    </source>
</evidence>
<dbReference type="Proteomes" id="UP000244929">
    <property type="component" value="Chromosome"/>
</dbReference>
<dbReference type="KEGG" id="falb:HYN59_08965"/>
<gene>
    <name evidence="4" type="ORF">HYN59_08965</name>
</gene>
<keyword evidence="1 2" id="KW-0732">Signal</keyword>
<evidence type="ECO:0000313" key="5">
    <source>
        <dbReference type="Proteomes" id="UP000244929"/>
    </source>
</evidence>
<dbReference type="EMBL" id="CP029186">
    <property type="protein sequence ID" value="AWH85240.1"/>
    <property type="molecule type" value="Genomic_DNA"/>
</dbReference>
<evidence type="ECO:0000313" key="4">
    <source>
        <dbReference type="EMBL" id="AWH85240.1"/>
    </source>
</evidence>
<name>A0A2S1QXV2_9FLAO</name>
<dbReference type="NCBIfam" id="TIGR04183">
    <property type="entry name" value="Por_Secre_tail"/>
    <property type="match status" value="1"/>
</dbReference>